<dbReference type="InterPro" id="IPR050464">
    <property type="entry name" value="Zeta_carotene_desat/Oxidored"/>
</dbReference>
<dbReference type="RefSeq" id="XP_070912234.1">
    <property type="nucleotide sequence ID" value="XM_071056133.1"/>
</dbReference>
<dbReference type="PANTHER" id="PTHR42923:SF26">
    <property type="entry name" value="FMN REDUCTASE LOT6, PUTATIVE (AFU_ORTHOLOGUE AFUA_7G06600)-RELATED"/>
    <property type="match status" value="1"/>
</dbReference>
<dbReference type="Gene3D" id="3.50.50.60">
    <property type="entry name" value="FAD/NAD(P)-binding domain"/>
    <property type="match status" value="2"/>
</dbReference>
<keyword evidence="1" id="KW-0732">Signal</keyword>
<accession>A0ABQ0FYC8</accession>
<dbReference type="Gene3D" id="1.10.405.20">
    <property type="match status" value="1"/>
</dbReference>
<sequence length="453" mass="48973">MGPSMRVFVSLGCLAAAGTAAPECRGDGQTISRDVVVVGGGASGAHAAVWLRDNGHSVVVVEKAGQLGGHTAFYNDPATGKAINVGVQTWVEYKNAFEFPERMNVSASGSMQFTPNENRYIDYKTGKPVPSYTAPAEADVYPALQRYLDVLEKYEDMVLPGFFNFPDPENIPEDLLMPFSEFVDKYDLAAAVPRIWDSTAQGLGDTMNVPTLWVIQACGIPMTRALLGMGAAAVSASGRLDTKKGVSLKVSGTNGEVTCIEAKRLLVAVEPTPENMTPFQLDEDERDVLGRFKYPTVYAGILRHPSLQALHAYTHRLPVPEYYNHTAFPAAPQVGRIDYIGETEDLFEFTAVGTEDGSAESMKALIAQSINAMIEAGTLPASNGSVSFSIFADHGHMHAHVSADDLRAGFMQKLNALQGLRNTWYTGAAFSAGYSTVLWEYNKVLLPKMVEGL</sequence>
<reference evidence="2 3" key="1">
    <citation type="submission" date="2024-09" db="EMBL/GenBank/DDBJ databases">
        <title>Itraconazole resistance in Madurella fahalii resulting from another homologue of gene encoding cytochrome P450 14-alpha sterol demethylase (CYP51).</title>
        <authorList>
            <person name="Yoshioka I."/>
            <person name="Fahal A.H."/>
            <person name="Kaneko S."/>
            <person name="Yaguchi T."/>
        </authorList>
    </citation>
    <scope>NUCLEOTIDE SEQUENCE [LARGE SCALE GENOMIC DNA]</scope>
    <source>
        <strain evidence="2 3">IFM 68171</strain>
    </source>
</reference>
<keyword evidence="3" id="KW-1185">Reference proteome</keyword>
<evidence type="ECO:0000313" key="3">
    <source>
        <dbReference type="Proteomes" id="UP001628179"/>
    </source>
</evidence>
<evidence type="ECO:0000313" key="2">
    <source>
        <dbReference type="EMBL" id="GAB1310501.1"/>
    </source>
</evidence>
<evidence type="ECO:0000256" key="1">
    <source>
        <dbReference type="SAM" id="SignalP"/>
    </source>
</evidence>
<dbReference type="Proteomes" id="UP001628179">
    <property type="component" value="Unassembled WGS sequence"/>
</dbReference>
<feature type="chain" id="PRO_5045157525" evidence="1">
    <location>
        <begin position="21"/>
        <end position="453"/>
    </location>
</feature>
<dbReference type="InterPro" id="IPR036188">
    <property type="entry name" value="FAD/NAD-bd_sf"/>
</dbReference>
<name>A0ABQ0FYC8_9PEZI</name>
<proteinExistence type="predicted"/>
<dbReference type="EMBL" id="BAAFSV010000001">
    <property type="protein sequence ID" value="GAB1310501.1"/>
    <property type="molecule type" value="Genomic_DNA"/>
</dbReference>
<organism evidence="2 3">
    <name type="scientific">Madurella fahalii</name>
    <dbReference type="NCBI Taxonomy" id="1157608"/>
    <lineage>
        <taxon>Eukaryota</taxon>
        <taxon>Fungi</taxon>
        <taxon>Dikarya</taxon>
        <taxon>Ascomycota</taxon>
        <taxon>Pezizomycotina</taxon>
        <taxon>Sordariomycetes</taxon>
        <taxon>Sordariomycetidae</taxon>
        <taxon>Sordariales</taxon>
        <taxon>Sordariales incertae sedis</taxon>
        <taxon>Madurella</taxon>
    </lineage>
</organism>
<dbReference type="GeneID" id="98171456"/>
<dbReference type="Pfam" id="PF13450">
    <property type="entry name" value="NAD_binding_8"/>
    <property type="match status" value="1"/>
</dbReference>
<dbReference type="PANTHER" id="PTHR42923">
    <property type="entry name" value="PROTOPORPHYRINOGEN OXIDASE"/>
    <property type="match status" value="1"/>
</dbReference>
<gene>
    <name evidence="2" type="ORF">MFIFM68171_00711</name>
</gene>
<protein>
    <submittedName>
        <fullName evidence="2">Beta-cyclopiazonate dehydrogenase</fullName>
    </submittedName>
</protein>
<feature type="signal peptide" evidence="1">
    <location>
        <begin position="1"/>
        <end position="20"/>
    </location>
</feature>
<dbReference type="SUPFAM" id="SSF51905">
    <property type="entry name" value="FAD/NAD(P)-binding domain"/>
    <property type="match status" value="1"/>
</dbReference>
<comment type="caution">
    <text evidence="2">The sequence shown here is derived from an EMBL/GenBank/DDBJ whole genome shotgun (WGS) entry which is preliminary data.</text>
</comment>